<feature type="domain" description="Acyclic terpene utilisation N-terminal" evidence="1">
    <location>
        <begin position="243"/>
        <end position="395"/>
    </location>
</feature>
<dbReference type="AlphaFoldDB" id="A0A1X7FPL1"/>
<dbReference type="EMBL" id="FXAF01000007">
    <property type="protein sequence ID" value="SMF56306.1"/>
    <property type="molecule type" value="Genomic_DNA"/>
</dbReference>
<dbReference type="Pfam" id="PF07287">
    <property type="entry name" value="AtuA"/>
    <property type="match status" value="2"/>
</dbReference>
<dbReference type="InterPro" id="IPR010839">
    <property type="entry name" value="AtuA_N"/>
</dbReference>
<accession>A0A1X7FPL1</accession>
<reference evidence="3" key="1">
    <citation type="submission" date="2017-04" db="EMBL/GenBank/DDBJ databases">
        <authorList>
            <person name="Varghese N."/>
            <person name="Submissions S."/>
        </authorList>
    </citation>
    <scope>NUCLEOTIDE SEQUENCE [LARGE SCALE GENOMIC DNA]</scope>
    <source>
        <strain evidence="3">B4P</strain>
    </source>
</reference>
<protein>
    <recommendedName>
        <fullName evidence="1">Acyclic terpene utilisation N-terminal domain-containing protein</fullName>
    </recommendedName>
</protein>
<feature type="domain" description="Acyclic terpene utilisation N-terminal" evidence="1">
    <location>
        <begin position="90"/>
        <end position="192"/>
    </location>
</feature>
<evidence type="ECO:0000259" key="1">
    <source>
        <dbReference type="Pfam" id="PF07287"/>
    </source>
</evidence>
<keyword evidence="3" id="KW-1185">Reference proteome</keyword>
<gene>
    <name evidence="2" type="ORF">SAMN02982989_0154</name>
</gene>
<organism evidence="2 3">
    <name type="scientific">Xaviernesmea oryzae</name>
    <dbReference type="NCBI Taxonomy" id="464029"/>
    <lineage>
        <taxon>Bacteria</taxon>
        <taxon>Pseudomonadati</taxon>
        <taxon>Pseudomonadota</taxon>
        <taxon>Alphaproteobacteria</taxon>
        <taxon>Hyphomicrobiales</taxon>
        <taxon>Rhizobiaceae</taxon>
        <taxon>Rhizobium/Agrobacterium group</taxon>
        <taxon>Xaviernesmea</taxon>
    </lineage>
</organism>
<dbReference type="OrthoDB" id="9763456at2"/>
<proteinExistence type="predicted"/>
<sequence>MTAFDEVRVLSATGVCGSGFKESSLEAGMAKMPHFIGCDAGSTDPGPFSLGSGKMAFPERAIRRDLKLMIKAARSAGVPLLVGSAGTAGGAPHLAKYKDIVLDIAKEENLKFSLALIHAEQDKSYLKRKLAEGLVTPLDPAPEFSDDVIDRSARIVGMMGEEPYLRALENGADVIVAGRSSDCAIFAGIPVSKGIAPGLAWHAAKILECGAAAAVARPSPDCMFATLRGDHFDIEPLAPELRCSPQSVAAHSLYENSDPFRLVESSGVVDLSDATYEALDERRVRVRGSKFEPANIYTVKLEGAEKAGYQSIVIGGIRDPYIIRQIDSWVERLRERVATRVQEMFADDPIAGRHVFDVRIYGKNGVMGALEPVDTINSHEICIIMQVTAATQEIATGIVSIARHQGLHLPIPEWGGFITGVACPFSPAYLERGEVYRFNVNHVVAPADPYEMFPIEYVNAG</sequence>
<evidence type="ECO:0000313" key="2">
    <source>
        <dbReference type="EMBL" id="SMF56306.1"/>
    </source>
</evidence>
<dbReference type="Proteomes" id="UP000192903">
    <property type="component" value="Unassembled WGS sequence"/>
</dbReference>
<evidence type="ECO:0000313" key="3">
    <source>
        <dbReference type="Proteomes" id="UP000192903"/>
    </source>
</evidence>
<dbReference type="RefSeq" id="WP_159457664.1">
    <property type="nucleotide sequence ID" value="NZ_FXAF01000007.1"/>
</dbReference>
<name>A0A1X7FPL1_9HYPH</name>
<dbReference type="STRING" id="464029.SAMN02982989_0154"/>